<keyword evidence="2" id="KW-1185">Reference proteome</keyword>
<dbReference type="Pfam" id="PF06097">
    <property type="entry name" value="DUF945"/>
    <property type="match status" value="1"/>
</dbReference>
<dbReference type="EMBL" id="CM001488">
    <property type="protein sequence ID" value="EIM62117.1"/>
    <property type="molecule type" value="Genomic_DNA"/>
</dbReference>
<name>I5AY04_9BACT</name>
<reference evidence="1 2" key="1">
    <citation type="submission" date="2011-09" db="EMBL/GenBank/DDBJ databases">
        <authorList>
            <consortium name="US DOE Joint Genome Institute (JGI-PGF)"/>
            <person name="Lucas S."/>
            <person name="Han J."/>
            <person name="Lapidus A."/>
            <person name="Cheng J.-F."/>
            <person name="Goodwin L."/>
            <person name="Pitluck S."/>
            <person name="Peters L."/>
            <person name="Land M.L."/>
            <person name="Hauser L."/>
            <person name="Orellana R."/>
            <person name="Lovley D."/>
            <person name="Woyke T.J."/>
        </authorList>
    </citation>
    <scope>NUCLEOTIDE SEQUENCE [LARGE SCALE GENOMIC DNA]</scope>
    <source>
        <strain evidence="1 2">2ac9</strain>
    </source>
</reference>
<evidence type="ECO:0000313" key="2">
    <source>
        <dbReference type="Proteomes" id="UP000005778"/>
    </source>
</evidence>
<dbReference type="OrthoDB" id="5405120at2"/>
<evidence type="ECO:0000313" key="1">
    <source>
        <dbReference type="EMBL" id="EIM62117.1"/>
    </source>
</evidence>
<evidence type="ECO:0008006" key="3">
    <source>
        <dbReference type="Google" id="ProtNLM"/>
    </source>
</evidence>
<dbReference type="RefSeq" id="WP_004070460.1">
    <property type="nucleotide sequence ID" value="NZ_CM001488.1"/>
</dbReference>
<protein>
    <recommendedName>
        <fullName evidence="3">DUF945 domain-containing protein</fullName>
    </recommendedName>
</protein>
<dbReference type="HOGENOM" id="CLU_606541_0_0_7"/>
<reference evidence="1 2" key="2">
    <citation type="submission" date="2012-02" db="EMBL/GenBank/DDBJ databases">
        <title>Improved High-Quality Draft sequence of Desulfobacter postgatei 2ac9.</title>
        <authorList>
            <consortium name="US DOE Joint Genome Institute"/>
            <person name="Lucas S."/>
            <person name="Han J."/>
            <person name="Lapidus A."/>
            <person name="Cheng J.-F."/>
            <person name="Goodwin L."/>
            <person name="Pitluck S."/>
            <person name="Peters L."/>
            <person name="Ovchinnikova G."/>
            <person name="Held B."/>
            <person name="Detter J.C."/>
            <person name="Han C."/>
            <person name="Tapia R."/>
            <person name="Land M."/>
            <person name="Hauser L."/>
            <person name="Kyrpides N."/>
            <person name="Ivanova N."/>
            <person name="Pagani I."/>
            <person name="Orellana R."/>
            <person name="Lovley D."/>
            <person name="Woyke T."/>
        </authorList>
    </citation>
    <scope>NUCLEOTIDE SEQUENCE [LARGE SCALE GENOMIC DNA]</scope>
    <source>
        <strain evidence="1 2">2ac9</strain>
    </source>
</reference>
<proteinExistence type="predicted"/>
<dbReference type="eggNOG" id="COG5339">
    <property type="taxonomic scope" value="Bacteria"/>
</dbReference>
<gene>
    <name evidence="1" type="ORF">DespoDRAFT_00068</name>
</gene>
<accession>I5AY04</accession>
<dbReference type="STRING" id="879212.DespoDRAFT_00068"/>
<dbReference type="Proteomes" id="UP000005778">
    <property type="component" value="Chromosome"/>
</dbReference>
<dbReference type="InterPro" id="IPR010352">
    <property type="entry name" value="DUF945"/>
</dbReference>
<sequence>MKKLLIVLICLVVVCAAGLPVANGIIMERTIKSAVEDNNNTAAKVGTGFRMKILEYDRGLFSSRIKWSIENTDGFPGINTTQLVLLDQGTHGFFSVNSQTSLEENPWYIEWVNTHLNGKNPLSIQTRFFLSGTMGSTIHMNAFSMEDKGKVLDVHALDLEVSTGKGLETLVSRGRWEGLSQGNNFVMGAVTFTSDLYRLTEMIWTGKNTFSLEQLKANDGKSDPVDLSGLTINVETSASEDKKAITMIMDFYMNRIELGGKPLSGWSANFKLKQMDTASFEECMVLYSDMMTGSGSRLEKTAGNPGYFQKRLKDEMVRNTPQLMSALNGLLKKDLGIEITDLNIELPEGTVTGGLDLTLKKNLDLSNFFIFAMQPDMIFSFFDLDAQLSLPYALAGGIPNLTEPLFPGMATGFFVIKDDLLSLDMHVKEDKLFLNGQQVVLNQ</sequence>
<dbReference type="AlphaFoldDB" id="I5AY04"/>
<organism evidence="1 2">
    <name type="scientific">Desulfobacter postgatei 2ac9</name>
    <dbReference type="NCBI Taxonomy" id="879212"/>
    <lineage>
        <taxon>Bacteria</taxon>
        <taxon>Pseudomonadati</taxon>
        <taxon>Thermodesulfobacteriota</taxon>
        <taxon>Desulfobacteria</taxon>
        <taxon>Desulfobacterales</taxon>
        <taxon>Desulfobacteraceae</taxon>
        <taxon>Desulfobacter</taxon>
    </lineage>
</organism>